<evidence type="ECO:0000313" key="3">
    <source>
        <dbReference type="Proteomes" id="UP000199300"/>
    </source>
</evidence>
<evidence type="ECO:0000313" key="2">
    <source>
        <dbReference type="EMBL" id="SEN82928.1"/>
    </source>
</evidence>
<accession>A0A1H8JRU7</accession>
<dbReference type="AlphaFoldDB" id="A0A1H8JRU7"/>
<feature type="transmembrane region" description="Helical" evidence="1">
    <location>
        <begin position="113"/>
        <end position="131"/>
    </location>
</feature>
<dbReference type="OrthoDB" id="9793746at2"/>
<dbReference type="Proteomes" id="UP000199300">
    <property type="component" value="Unassembled WGS sequence"/>
</dbReference>
<dbReference type="PANTHER" id="PTHR37308:SF1">
    <property type="entry name" value="POLYPRENYL-PHOSPHATE TRANSPORTER"/>
    <property type="match status" value="1"/>
</dbReference>
<feature type="transmembrane region" description="Helical" evidence="1">
    <location>
        <begin position="6"/>
        <end position="33"/>
    </location>
</feature>
<feature type="transmembrane region" description="Helical" evidence="1">
    <location>
        <begin position="222"/>
        <end position="241"/>
    </location>
</feature>
<proteinExistence type="predicted"/>
<dbReference type="STRING" id="872970.SAMN04488134_10241"/>
<feature type="transmembrane region" description="Helical" evidence="1">
    <location>
        <begin position="190"/>
        <end position="210"/>
    </location>
</feature>
<dbReference type="PANTHER" id="PTHR37308">
    <property type="entry name" value="INTEGRAL MEMBRANE PROTEIN"/>
    <property type="match status" value="1"/>
</dbReference>
<feature type="transmembrane region" description="Helical" evidence="1">
    <location>
        <begin position="54"/>
        <end position="78"/>
    </location>
</feature>
<reference evidence="2 3" key="1">
    <citation type="submission" date="2016-10" db="EMBL/GenBank/DDBJ databases">
        <authorList>
            <person name="de Groot N.N."/>
        </authorList>
    </citation>
    <scope>NUCLEOTIDE SEQUENCE [LARGE SCALE GENOMIC DNA]</scope>
    <source>
        <strain evidence="2 3">CGMCC 1.10434</strain>
    </source>
</reference>
<keyword evidence="1" id="KW-0812">Transmembrane</keyword>
<feature type="transmembrane region" description="Helical" evidence="1">
    <location>
        <begin position="247"/>
        <end position="267"/>
    </location>
</feature>
<name>A0A1H8JRU7_9BACI</name>
<gene>
    <name evidence="2" type="ORF">SAMN04488134_10241</name>
</gene>
<evidence type="ECO:0000256" key="1">
    <source>
        <dbReference type="SAM" id="Phobius"/>
    </source>
</evidence>
<keyword evidence="1" id="KW-1133">Transmembrane helix</keyword>
<dbReference type="RefSeq" id="WP_091495114.1">
    <property type="nucleotide sequence ID" value="NZ_FODJ01000002.1"/>
</dbReference>
<dbReference type="Pfam" id="PF04018">
    <property type="entry name" value="VCA0040-like"/>
    <property type="match status" value="1"/>
</dbReference>
<organism evidence="2 3">
    <name type="scientific">Amphibacillus marinus</name>
    <dbReference type="NCBI Taxonomy" id="872970"/>
    <lineage>
        <taxon>Bacteria</taxon>
        <taxon>Bacillati</taxon>
        <taxon>Bacillota</taxon>
        <taxon>Bacilli</taxon>
        <taxon>Bacillales</taxon>
        <taxon>Bacillaceae</taxon>
        <taxon>Amphibacillus</taxon>
    </lineage>
</organism>
<dbReference type="InterPro" id="IPR007163">
    <property type="entry name" value="VCA0040-like"/>
</dbReference>
<protein>
    <submittedName>
        <fullName evidence="2">Putative membrane protein</fullName>
    </submittedName>
</protein>
<feature type="transmembrane region" description="Helical" evidence="1">
    <location>
        <begin position="84"/>
        <end position="101"/>
    </location>
</feature>
<keyword evidence="3" id="KW-1185">Reference proteome</keyword>
<sequence>MAFINLFRGMVIGASIIVPGLSGGTMALVLGIYDQLIMEINGFLSKNWRNHLGFLIPLGLGMVASVFLLAGLLDWLFLYYPKQTSFAFQGLVLGVVPYLFVKSNAKVNFKQLHYGLLMMGLLLTASMIFVQDTNITVISDPDFLTYLQLFFAGVVGSIALILPGLSGSLVLIVLGAYHTILNAVNTRDFLILAVVSLGMGTGIVLTSRLIKYCLLNYQHATYAVVIGLVIGSGIVIFPGWPVGVMDLITSMVSFLIGFGIAFIFGQFEARKLQRTKVI</sequence>
<keyword evidence="1" id="KW-0472">Membrane</keyword>
<dbReference type="EMBL" id="FODJ01000002">
    <property type="protein sequence ID" value="SEN82928.1"/>
    <property type="molecule type" value="Genomic_DNA"/>
</dbReference>